<dbReference type="PANTHER" id="PTHR21666">
    <property type="entry name" value="PEPTIDASE-RELATED"/>
    <property type="match status" value="1"/>
</dbReference>
<dbReference type="PANTHER" id="PTHR21666:SF270">
    <property type="entry name" value="MUREIN HYDROLASE ACTIVATOR ENVC"/>
    <property type="match status" value="1"/>
</dbReference>
<feature type="region of interest" description="Disordered" evidence="1">
    <location>
        <begin position="15"/>
        <end position="43"/>
    </location>
</feature>
<feature type="domain" description="M23ase beta-sheet core" evidence="3">
    <location>
        <begin position="159"/>
        <end position="252"/>
    </location>
</feature>
<evidence type="ECO:0000256" key="1">
    <source>
        <dbReference type="SAM" id="MobiDB-lite"/>
    </source>
</evidence>
<keyword evidence="2" id="KW-1133">Transmembrane helix</keyword>
<protein>
    <recommendedName>
        <fullName evidence="3">M23ase beta-sheet core domain-containing protein</fullName>
    </recommendedName>
</protein>
<dbReference type="InterPro" id="IPR016047">
    <property type="entry name" value="M23ase_b-sheet_dom"/>
</dbReference>
<keyword evidence="5" id="KW-1185">Reference proteome</keyword>
<dbReference type="EMBL" id="BAAALD010000081">
    <property type="protein sequence ID" value="GAA1111168.1"/>
    <property type="molecule type" value="Genomic_DNA"/>
</dbReference>
<dbReference type="CDD" id="cd12797">
    <property type="entry name" value="M23_peptidase"/>
    <property type="match status" value="1"/>
</dbReference>
<comment type="caution">
    <text evidence="4">The sequence shown here is derived from an EMBL/GenBank/DDBJ whole genome shotgun (WGS) entry which is preliminary data.</text>
</comment>
<evidence type="ECO:0000313" key="4">
    <source>
        <dbReference type="EMBL" id="GAA1111168.1"/>
    </source>
</evidence>
<dbReference type="RefSeq" id="WP_344626884.1">
    <property type="nucleotide sequence ID" value="NZ_BAAALD010000081.1"/>
</dbReference>
<dbReference type="Proteomes" id="UP001499987">
    <property type="component" value="Unassembled WGS sequence"/>
</dbReference>
<dbReference type="Gene3D" id="2.70.70.10">
    <property type="entry name" value="Glucose Permease (Domain IIA)"/>
    <property type="match status" value="1"/>
</dbReference>
<dbReference type="InterPro" id="IPR050570">
    <property type="entry name" value="Cell_wall_metabolism_enzyme"/>
</dbReference>
<sequence length="264" mass="27498">MTVRRSPVRIPIRIPIHRQLPGPAGGAERPRGQHRGPRASTTRRAMLTVALPSAATLGVFGVAAATVHADRTRLPGPAPSGPSFPSRGPAGERPGPDRADRELARAALAARGRPRPQRPEQPGEAGSTDTAPRPLYVLPVERTGLSAGFGQAGPHWAARHTGIDFPVPAGTPVRAATDGTVTTGWSAAYGYLAVVTAADGTETWYGHLRGYRLPGGPVRAGDVVGWAGSTGNATGPHLHFEVRPGGRAPVDPVPWLLAHGVDPR</sequence>
<dbReference type="SUPFAM" id="SSF51261">
    <property type="entry name" value="Duplicated hybrid motif"/>
    <property type="match status" value="1"/>
</dbReference>
<evidence type="ECO:0000259" key="3">
    <source>
        <dbReference type="Pfam" id="PF01551"/>
    </source>
</evidence>
<evidence type="ECO:0000313" key="5">
    <source>
        <dbReference type="Proteomes" id="UP001499987"/>
    </source>
</evidence>
<feature type="region of interest" description="Disordered" evidence="1">
    <location>
        <begin position="71"/>
        <end position="134"/>
    </location>
</feature>
<dbReference type="InterPro" id="IPR011055">
    <property type="entry name" value="Dup_hybrid_motif"/>
</dbReference>
<keyword evidence="2" id="KW-0812">Transmembrane</keyword>
<name>A0ABN1U310_9ACTN</name>
<organism evidence="4 5">
    <name type="scientific">Kitasatospora arboriphila</name>
    <dbReference type="NCBI Taxonomy" id="258052"/>
    <lineage>
        <taxon>Bacteria</taxon>
        <taxon>Bacillati</taxon>
        <taxon>Actinomycetota</taxon>
        <taxon>Actinomycetes</taxon>
        <taxon>Kitasatosporales</taxon>
        <taxon>Streptomycetaceae</taxon>
        <taxon>Kitasatospora</taxon>
    </lineage>
</organism>
<proteinExistence type="predicted"/>
<keyword evidence="2" id="KW-0472">Membrane</keyword>
<feature type="transmembrane region" description="Helical" evidence="2">
    <location>
        <begin position="45"/>
        <end position="67"/>
    </location>
</feature>
<gene>
    <name evidence="4" type="ORF">GCM10009663_60620</name>
</gene>
<accession>A0ABN1U310</accession>
<feature type="compositionally biased region" description="Basic and acidic residues" evidence="1">
    <location>
        <begin position="94"/>
        <end position="104"/>
    </location>
</feature>
<reference evidence="4 5" key="1">
    <citation type="journal article" date="2019" name="Int. J. Syst. Evol. Microbiol.">
        <title>The Global Catalogue of Microorganisms (GCM) 10K type strain sequencing project: providing services to taxonomists for standard genome sequencing and annotation.</title>
        <authorList>
            <consortium name="The Broad Institute Genomics Platform"/>
            <consortium name="The Broad Institute Genome Sequencing Center for Infectious Disease"/>
            <person name="Wu L."/>
            <person name="Ma J."/>
        </authorList>
    </citation>
    <scope>NUCLEOTIDE SEQUENCE [LARGE SCALE GENOMIC DNA]</scope>
    <source>
        <strain evidence="4 5">JCM 13002</strain>
    </source>
</reference>
<evidence type="ECO:0000256" key="2">
    <source>
        <dbReference type="SAM" id="Phobius"/>
    </source>
</evidence>
<dbReference type="Pfam" id="PF01551">
    <property type="entry name" value="Peptidase_M23"/>
    <property type="match status" value="1"/>
</dbReference>